<feature type="repeat" description="WD" evidence="3">
    <location>
        <begin position="251"/>
        <end position="292"/>
    </location>
</feature>
<dbReference type="Gene3D" id="2.130.10.10">
    <property type="entry name" value="YVTN repeat-like/Quinoprotein amine dehydrogenase"/>
    <property type="match status" value="2"/>
</dbReference>
<dbReference type="SMART" id="SM00320">
    <property type="entry name" value="WD40"/>
    <property type="match status" value="7"/>
</dbReference>
<feature type="repeat" description="WD" evidence="3">
    <location>
        <begin position="209"/>
        <end position="250"/>
    </location>
</feature>
<gene>
    <name evidence="4" type="ORF">DICSQDRAFT_66193</name>
</gene>
<dbReference type="AlphaFoldDB" id="R7SSX1"/>
<evidence type="ECO:0000256" key="3">
    <source>
        <dbReference type="PROSITE-ProRule" id="PRU00221"/>
    </source>
</evidence>
<dbReference type="InterPro" id="IPR036322">
    <property type="entry name" value="WD40_repeat_dom_sf"/>
</dbReference>
<dbReference type="PANTHER" id="PTHR19848">
    <property type="entry name" value="WD40 REPEAT PROTEIN"/>
    <property type="match status" value="1"/>
</dbReference>
<dbReference type="SUPFAM" id="SSF50978">
    <property type="entry name" value="WD40 repeat-like"/>
    <property type="match status" value="1"/>
</dbReference>
<dbReference type="PRINTS" id="PR00320">
    <property type="entry name" value="GPROTEINBRPT"/>
</dbReference>
<proteinExistence type="predicted"/>
<dbReference type="PROSITE" id="PS50082">
    <property type="entry name" value="WD_REPEATS_2"/>
    <property type="match status" value="5"/>
</dbReference>
<feature type="repeat" description="WD" evidence="3">
    <location>
        <begin position="84"/>
        <end position="116"/>
    </location>
</feature>
<dbReference type="PROSITE" id="PS50294">
    <property type="entry name" value="WD_REPEATS_REGION"/>
    <property type="match status" value="5"/>
</dbReference>
<organism evidence="4 5">
    <name type="scientific">Dichomitus squalens (strain LYAD-421)</name>
    <name type="common">Western red white-rot fungus</name>
    <dbReference type="NCBI Taxonomy" id="732165"/>
    <lineage>
        <taxon>Eukaryota</taxon>
        <taxon>Fungi</taxon>
        <taxon>Dikarya</taxon>
        <taxon>Basidiomycota</taxon>
        <taxon>Agaricomycotina</taxon>
        <taxon>Agaricomycetes</taxon>
        <taxon>Polyporales</taxon>
        <taxon>Polyporaceae</taxon>
        <taxon>Dichomitus</taxon>
    </lineage>
</organism>
<evidence type="ECO:0000313" key="4">
    <source>
        <dbReference type="EMBL" id="EJF58830.1"/>
    </source>
</evidence>
<dbReference type="InterPro" id="IPR001680">
    <property type="entry name" value="WD40_rpt"/>
</dbReference>
<feature type="repeat" description="WD" evidence="3">
    <location>
        <begin position="41"/>
        <end position="82"/>
    </location>
</feature>
<dbReference type="HOGENOM" id="CLU_000288_57_33_1"/>
<sequence length="336" mass="36951">GHDSRATALVVSSDGRWVATASRDSTIILWDARDTNISQEWFSHDPGVWYLAFSPDSRYLASVGVDGKVIIWDISRSSHQVTVLEGYTTPLRGCSWSESGAYIAALDNDGTIRLWDGRTLQPLPLDGANKRQEDMLLFSPDGHWLFAHNLDSSGIWDVASGTYLALQRGGPDHPCSAAFSRSSTRVAVGYYRGSIHVWDIAARREPLLLEAHESFVHDVVFSPDGRLLLSASWDKTMKISDARTGAVVRSLDGHKGRVHKACFSPCGRYIASASVDKTVRVWRTGDGSCLATLSDHGEAVWEVAFTPDGTMLWSAADNGTVWGRRVQDIVPDDFEL</sequence>
<dbReference type="InterPro" id="IPR015943">
    <property type="entry name" value="WD40/YVTN_repeat-like_dom_sf"/>
</dbReference>
<feature type="non-terminal residue" evidence="4">
    <location>
        <position position="1"/>
    </location>
</feature>
<dbReference type="InterPro" id="IPR020472">
    <property type="entry name" value="WD40_PAC1"/>
</dbReference>
<dbReference type="InterPro" id="IPR019775">
    <property type="entry name" value="WD40_repeat_CS"/>
</dbReference>
<dbReference type="RefSeq" id="XP_007368479.1">
    <property type="nucleotide sequence ID" value="XM_007368417.1"/>
</dbReference>
<dbReference type="CDD" id="cd00200">
    <property type="entry name" value="WD40"/>
    <property type="match status" value="1"/>
</dbReference>
<feature type="repeat" description="WD" evidence="3">
    <location>
        <begin position="1"/>
        <end position="40"/>
    </location>
</feature>
<dbReference type="GeneID" id="18843435"/>
<dbReference type="EMBL" id="JH719431">
    <property type="protein sequence ID" value="EJF58830.1"/>
    <property type="molecule type" value="Genomic_DNA"/>
</dbReference>
<name>R7SSX1_DICSQ</name>
<keyword evidence="2" id="KW-0677">Repeat</keyword>
<dbReference type="PROSITE" id="PS00678">
    <property type="entry name" value="WD_REPEATS_1"/>
    <property type="match status" value="1"/>
</dbReference>
<dbReference type="OMA" id="WSESGAY"/>
<dbReference type="Proteomes" id="UP000053319">
    <property type="component" value="Unassembled WGS sequence"/>
</dbReference>
<evidence type="ECO:0000256" key="1">
    <source>
        <dbReference type="ARBA" id="ARBA00022574"/>
    </source>
</evidence>
<keyword evidence="1 3" id="KW-0853">WD repeat</keyword>
<evidence type="ECO:0000256" key="2">
    <source>
        <dbReference type="ARBA" id="ARBA00022737"/>
    </source>
</evidence>
<accession>R7SSX1</accession>
<dbReference type="Pfam" id="PF00400">
    <property type="entry name" value="WD40"/>
    <property type="match status" value="6"/>
</dbReference>
<dbReference type="KEGG" id="dsq:DICSQDRAFT_66193"/>
<dbReference type="PANTHER" id="PTHR19848:SF8">
    <property type="entry name" value="F-BOX AND WD REPEAT DOMAIN CONTAINING 7"/>
    <property type="match status" value="1"/>
</dbReference>
<protein>
    <submittedName>
        <fullName evidence="4">WD40 repeat-like protein</fullName>
    </submittedName>
</protein>
<reference evidence="4 5" key="1">
    <citation type="journal article" date="2012" name="Science">
        <title>The Paleozoic origin of enzymatic lignin decomposition reconstructed from 31 fungal genomes.</title>
        <authorList>
            <person name="Floudas D."/>
            <person name="Binder M."/>
            <person name="Riley R."/>
            <person name="Barry K."/>
            <person name="Blanchette R.A."/>
            <person name="Henrissat B."/>
            <person name="Martinez A.T."/>
            <person name="Otillar R."/>
            <person name="Spatafora J.W."/>
            <person name="Yadav J.S."/>
            <person name="Aerts A."/>
            <person name="Benoit I."/>
            <person name="Boyd A."/>
            <person name="Carlson A."/>
            <person name="Copeland A."/>
            <person name="Coutinho P.M."/>
            <person name="de Vries R.P."/>
            <person name="Ferreira P."/>
            <person name="Findley K."/>
            <person name="Foster B."/>
            <person name="Gaskell J."/>
            <person name="Glotzer D."/>
            <person name="Gorecki P."/>
            <person name="Heitman J."/>
            <person name="Hesse C."/>
            <person name="Hori C."/>
            <person name="Igarashi K."/>
            <person name="Jurgens J.A."/>
            <person name="Kallen N."/>
            <person name="Kersten P."/>
            <person name="Kohler A."/>
            <person name="Kuees U."/>
            <person name="Kumar T.K.A."/>
            <person name="Kuo A."/>
            <person name="LaButti K."/>
            <person name="Larrondo L.F."/>
            <person name="Lindquist E."/>
            <person name="Ling A."/>
            <person name="Lombard V."/>
            <person name="Lucas S."/>
            <person name="Lundell T."/>
            <person name="Martin R."/>
            <person name="McLaughlin D.J."/>
            <person name="Morgenstern I."/>
            <person name="Morin E."/>
            <person name="Murat C."/>
            <person name="Nagy L.G."/>
            <person name="Nolan M."/>
            <person name="Ohm R.A."/>
            <person name="Patyshakuliyeva A."/>
            <person name="Rokas A."/>
            <person name="Ruiz-Duenas F.J."/>
            <person name="Sabat G."/>
            <person name="Salamov A."/>
            <person name="Samejima M."/>
            <person name="Schmutz J."/>
            <person name="Slot J.C."/>
            <person name="St John F."/>
            <person name="Stenlid J."/>
            <person name="Sun H."/>
            <person name="Sun S."/>
            <person name="Syed K."/>
            <person name="Tsang A."/>
            <person name="Wiebenga A."/>
            <person name="Young D."/>
            <person name="Pisabarro A."/>
            <person name="Eastwood D.C."/>
            <person name="Martin F."/>
            <person name="Cullen D."/>
            <person name="Grigoriev I.V."/>
            <person name="Hibbett D.S."/>
        </authorList>
    </citation>
    <scope>NUCLEOTIDE SEQUENCE [LARGE SCALE GENOMIC DNA]</scope>
    <source>
        <strain evidence="4 5">LYAD-421 SS1</strain>
    </source>
</reference>
<evidence type="ECO:0000313" key="5">
    <source>
        <dbReference type="Proteomes" id="UP000053319"/>
    </source>
</evidence>